<keyword evidence="1" id="KW-1185">Reference proteome</keyword>
<evidence type="ECO:0000313" key="2">
    <source>
        <dbReference type="WBParaSite" id="snap_masked-unitig_40954-processed-gene-0.0-mRNA-1"/>
    </source>
</evidence>
<sequence>MWPLCCIEKLASICAPATASSHSNFVAPEPLRSNPAAVACWATASSCLADFVGRCSAPPWSATRTTRRHMTAFAESCRQHLPVRLADAATMHESGRGGVLPPIA</sequence>
<organism evidence="1 2">
    <name type="scientific">Macrostomum lignano</name>
    <dbReference type="NCBI Taxonomy" id="282301"/>
    <lineage>
        <taxon>Eukaryota</taxon>
        <taxon>Metazoa</taxon>
        <taxon>Spiralia</taxon>
        <taxon>Lophotrochozoa</taxon>
        <taxon>Platyhelminthes</taxon>
        <taxon>Rhabditophora</taxon>
        <taxon>Macrostomorpha</taxon>
        <taxon>Macrostomida</taxon>
        <taxon>Macrostomidae</taxon>
        <taxon>Macrostomum</taxon>
    </lineage>
</organism>
<dbReference type="WBParaSite" id="snap_masked-unitig_40954-processed-gene-0.0-mRNA-1">
    <property type="protein sequence ID" value="snap_masked-unitig_40954-processed-gene-0.0-mRNA-1"/>
    <property type="gene ID" value="snap_masked-unitig_40954-processed-gene-0.0"/>
</dbReference>
<dbReference type="Proteomes" id="UP000095280">
    <property type="component" value="Unplaced"/>
</dbReference>
<proteinExistence type="predicted"/>
<accession>A0A1I8JRM1</accession>
<evidence type="ECO:0000313" key="1">
    <source>
        <dbReference type="Proteomes" id="UP000095280"/>
    </source>
</evidence>
<dbReference type="AlphaFoldDB" id="A0A1I8JRM1"/>
<protein>
    <submittedName>
        <fullName evidence="2">Secreted protein</fullName>
    </submittedName>
</protein>
<name>A0A1I8JRM1_9PLAT</name>
<reference evidence="2" key="1">
    <citation type="submission" date="2016-11" db="UniProtKB">
        <authorList>
            <consortium name="WormBaseParasite"/>
        </authorList>
    </citation>
    <scope>IDENTIFICATION</scope>
</reference>